<dbReference type="RefSeq" id="WP_307228397.1">
    <property type="nucleotide sequence ID" value="NZ_JAUSVF010000001.1"/>
</dbReference>
<evidence type="ECO:0000256" key="1">
    <source>
        <dbReference type="SAM" id="MobiDB-lite"/>
    </source>
</evidence>
<organism evidence="2 3">
    <name type="scientific">Pararhizobium capsulatum DSM 1112</name>
    <dbReference type="NCBI Taxonomy" id="1121113"/>
    <lineage>
        <taxon>Bacteria</taxon>
        <taxon>Pseudomonadati</taxon>
        <taxon>Pseudomonadota</taxon>
        <taxon>Alphaproteobacteria</taxon>
        <taxon>Hyphomicrobiales</taxon>
        <taxon>Rhizobiaceae</taxon>
        <taxon>Rhizobium/Agrobacterium group</taxon>
        <taxon>Pararhizobium</taxon>
    </lineage>
</organism>
<dbReference type="EMBL" id="JAUSVF010000001">
    <property type="protein sequence ID" value="MDQ0319466.1"/>
    <property type="molecule type" value="Genomic_DNA"/>
</dbReference>
<feature type="compositionally biased region" description="Polar residues" evidence="1">
    <location>
        <begin position="1"/>
        <end position="16"/>
    </location>
</feature>
<proteinExistence type="predicted"/>
<sequence>MNSDPDTWKNPANRSLSAHVGESPKRWIIDCVDCNAPVEPWQTQGYRFGYCKACFDTLMKPDGLV</sequence>
<gene>
    <name evidence="2" type="ORF">QO002_001604</name>
</gene>
<keyword evidence="3" id="KW-1185">Reference proteome</keyword>
<evidence type="ECO:0000313" key="2">
    <source>
        <dbReference type="EMBL" id="MDQ0319466.1"/>
    </source>
</evidence>
<dbReference type="Proteomes" id="UP001230207">
    <property type="component" value="Unassembled WGS sequence"/>
</dbReference>
<protein>
    <submittedName>
        <fullName evidence="2">Uncharacterized protein</fullName>
    </submittedName>
</protein>
<feature type="region of interest" description="Disordered" evidence="1">
    <location>
        <begin position="1"/>
        <end position="20"/>
    </location>
</feature>
<reference evidence="2 3" key="1">
    <citation type="submission" date="2023-07" db="EMBL/GenBank/DDBJ databases">
        <title>Genomic Encyclopedia of Type Strains, Phase IV (KMG-IV): sequencing the most valuable type-strain genomes for metagenomic binning, comparative biology and taxonomic classification.</title>
        <authorList>
            <person name="Goeker M."/>
        </authorList>
    </citation>
    <scope>NUCLEOTIDE SEQUENCE [LARGE SCALE GENOMIC DNA]</scope>
    <source>
        <strain evidence="2 3">DSM 1112</strain>
    </source>
</reference>
<name>A0ABU0BMI9_9HYPH</name>
<comment type="caution">
    <text evidence="2">The sequence shown here is derived from an EMBL/GenBank/DDBJ whole genome shotgun (WGS) entry which is preliminary data.</text>
</comment>
<accession>A0ABU0BMI9</accession>
<evidence type="ECO:0000313" key="3">
    <source>
        <dbReference type="Proteomes" id="UP001230207"/>
    </source>
</evidence>